<proteinExistence type="predicted"/>
<dbReference type="EMBL" id="JAVXUP010000529">
    <property type="protein sequence ID" value="KAK3025810.1"/>
    <property type="molecule type" value="Genomic_DNA"/>
</dbReference>
<comment type="caution">
    <text evidence="3">The sequence shown here is derived from an EMBL/GenBank/DDBJ whole genome shotgun (WGS) entry which is preliminary data.</text>
</comment>
<name>A0AA88S1Z9_9ASTE</name>
<dbReference type="SUPFAM" id="SSF56672">
    <property type="entry name" value="DNA/RNA polymerases"/>
    <property type="match status" value="1"/>
</dbReference>
<accession>A0AA88S1Z9</accession>
<keyword evidence="1" id="KW-0732">Signal</keyword>
<dbReference type="Pfam" id="PF07727">
    <property type="entry name" value="RVT_2"/>
    <property type="match status" value="1"/>
</dbReference>
<feature type="domain" description="Reverse transcriptase Ty1/copia-type" evidence="2">
    <location>
        <begin position="170"/>
        <end position="260"/>
    </location>
</feature>
<evidence type="ECO:0000313" key="3">
    <source>
        <dbReference type="EMBL" id="KAK2996324.1"/>
    </source>
</evidence>
<organism evidence="3 5">
    <name type="scientific">Escallonia herrerae</name>
    <dbReference type="NCBI Taxonomy" id="1293975"/>
    <lineage>
        <taxon>Eukaryota</taxon>
        <taxon>Viridiplantae</taxon>
        <taxon>Streptophyta</taxon>
        <taxon>Embryophyta</taxon>
        <taxon>Tracheophyta</taxon>
        <taxon>Spermatophyta</taxon>
        <taxon>Magnoliopsida</taxon>
        <taxon>eudicotyledons</taxon>
        <taxon>Gunneridae</taxon>
        <taxon>Pentapetalae</taxon>
        <taxon>asterids</taxon>
        <taxon>campanulids</taxon>
        <taxon>Escalloniales</taxon>
        <taxon>Escalloniaceae</taxon>
        <taxon>Escallonia</taxon>
    </lineage>
</organism>
<keyword evidence="5" id="KW-1185">Reference proteome</keyword>
<feature type="signal peptide" evidence="1">
    <location>
        <begin position="1"/>
        <end position="17"/>
    </location>
</feature>
<dbReference type="AlphaFoldDB" id="A0AA88S1Z9"/>
<dbReference type="Proteomes" id="UP001188597">
    <property type="component" value="Unassembled WGS sequence"/>
</dbReference>
<feature type="chain" id="PRO_5041851831" description="Reverse transcriptase Ty1/copia-type domain-containing protein" evidence="1">
    <location>
        <begin position="18"/>
        <end position="369"/>
    </location>
</feature>
<reference evidence="3" key="1">
    <citation type="submission" date="2022-12" db="EMBL/GenBank/DDBJ databases">
        <title>Draft genome assemblies for two species of Escallonia (Escalloniales).</title>
        <authorList>
            <person name="Chanderbali A."/>
            <person name="Dervinis C."/>
            <person name="Anghel I."/>
            <person name="Soltis D."/>
            <person name="Soltis P."/>
            <person name="Zapata F."/>
        </authorList>
    </citation>
    <scope>NUCLEOTIDE SEQUENCE</scope>
    <source>
        <strain evidence="3">UCBG64.0493</strain>
        <tissue evidence="3">Leaf</tissue>
    </source>
</reference>
<dbReference type="PANTHER" id="PTHR11439">
    <property type="entry name" value="GAG-POL-RELATED RETROTRANSPOSON"/>
    <property type="match status" value="1"/>
</dbReference>
<evidence type="ECO:0000313" key="4">
    <source>
        <dbReference type="EMBL" id="KAK3025810.1"/>
    </source>
</evidence>
<dbReference type="EMBL" id="JAVXUP010005234">
    <property type="protein sequence ID" value="KAK2996324.1"/>
    <property type="molecule type" value="Genomic_DNA"/>
</dbReference>
<dbReference type="PANTHER" id="PTHR11439:SF461">
    <property type="entry name" value="OS10G0432200 PROTEIN"/>
    <property type="match status" value="1"/>
</dbReference>
<evidence type="ECO:0000313" key="5">
    <source>
        <dbReference type="Proteomes" id="UP001188597"/>
    </source>
</evidence>
<gene>
    <name evidence="3" type="ORF">RJ639_026011</name>
    <name evidence="4" type="ORF">RJ639_040716</name>
</gene>
<dbReference type="InterPro" id="IPR043502">
    <property type="entry name" value="DNA/RNA_pol_sf"/>
</dbReference>
<sequence>MITFALFSFLCLLLTDTYETVRSSLLHWSPLLALDNAVAELLYEETRRGLLQTRSLDIVLPAPSRPYHSSSLSPATRCSSSTSAPQKLGIQYRFKPPSHSAITADDIMNDSSSPAFSDSETGQTIGIDRKVGQLFELINLSIPHRPTIPLQSTASTASSNSLELWHSRLDRLVTKGFTQEYGIDYEETFAPVAHLTFVRNLLVIATVHEWPLFKMDVKNAFLNDDVIEEFHMQPPPGYSHPPNKVCRLRHALYGLKLAPCSGLDGISNLKQDLNHHFEMKDLGTLSYFLGLEVSTASNGKTASTPVERNVRFIPLDGTPLRDPTLFLTLVGSLLYLTVTHPDIAYVVHLEAERSALEIVGSEALTLRIQ</sequence>
<evidence type="ECO:0000259" key="2">
    <source>
        <dbReference type="Pfam" id="PF07727"/>
    </source>
</evidence>
<evidence type="ECO:0000256" key="1">
    <source>
        <dbReference type="SAM" id="SignalP"/>
    </source>
</evidence>
<dbReference type="InterPro" id="IPR013103">
    <property type="entry name" value="RVT_2"/>
</dbReference>
<protein>
    <recommendedName>
        <fullName evidence="2">Reverse transcriptase Ty1/copia-type domain-containing protein</fullName>
    </recommendedName>
</protein>